<dbReference type="InterPro" id="IPR036052">
    <property type="entry name" value="TrpB-like_PALP_sf"/>
</dbReference>
<evidence type="ECO:0000313" key="2">
    <source>
        <dbReference type="Proteomes" id="UP000230423"/>
    </source>
</evidence>
<protein>
    <submittedName>
        <fullName evidence="1">Uncharacterized protein</fullName>
    </submittedName>
</protein>
<dbReference type="AlphaFoldDB" id="A0A2G9TCA4"/>
<feature type="non-terminal residue" evidence="1">
    <location>
        <position position="83"/>
    </location>
</feature>
<dbReference type="Proteomes" id="UP000230423">
    <property type="component" value="Unassembled WGS sequence"/>
</dbReference>
<organism evidence="1 2">
    <name type="scientific">Teladorsagia circumcincta</name>
    <name type="common">Brown stomach worm</name>
    <name type="synonym">Ostertagia circumcincta</name>
    <dbReference type="NCBI Taxonomy" id="45464"/>
    <lineage>
        <taxon>Eukaryota</taxon>
        <taxon>Metazoa</taxon>
        <taxon>Ecdysozoa</taxon>
        <taxon>Nematoda</taxon>
        <taxon>Chromadorea</taxon>
        <taxon>Rhabditida</taxon>
        <taxon>Rhabditina</taxon>
        <taxon>Rhabditomorpha</taxon>
        <taxon>Strongyloidea</taxon>
        <taxon>Trichostrongylidae</taxon>
        <taxon>Teladorsagia</taxon>
    </lineage>
</organism>
<keyword evidence="2" id="KW-1185">Reference proteome</keyword>
<dbReference type="OrthoDB" id="10496583at2759"/>
<evidence type="ECO:0000313" key="1">
    <source>
        <dbReference type="EMBL" id="PIO55583.1"/>
    </source>
</evidence>
<accession>A0A2G9TCA4</accession>
<proteinExistence type="predicted"/>
<reference evidence="1 2" key="1">
    <citation type="submission" date="2015-09" db="EMBL/GenBank/DDBJ databases">
        <title>Draft genome of the parasitic nematode Teladorsagia circumcincta isolate WARC Sus (inbred).</title>
        <authorList>
            <person name="Mitreva M."/>
        </authorList>
    </citation>
    <scope>NUCLEOTIDE SEQUENCE [LARGE SCALE GENOMIC DNA]</scope>
    <source>
        <strain evidence="1 2">S</strain>
    </source>
</reference>
<dbReference type="Gene3D" id="3.40.50.1100">
    <property type="match status" value="1"/>
</dbReference>
<name>A0A2G9TCA4_TELCI</name>
<sequence length="83" mass="8996">MKNWIKRFVKRPQEGPGVHGTGCSGPVEYGVTTSLNRDLIDEVMKMPDIASAALTKLLNDAGLNAGISTGLNFLVTLYKAYQL</sequence>
<dbReference type="EMBL" id="KZ385227">
    <property type="protein sequence ID" value="PIO55583.1"/>
    <property type="molecule type" value="Genomic_DNA"/>
</dbReference>
<gene>
    <name evidence="1" type="ORF">TELCIR_23029</name>
</gene>